<organism evidence="2 3">
    <name type="scientific">Dyadobacter beijingensis</name>
    <dbReference type="NCBI Taxonomy" id="365489"/>
    <lineage>
        <taxon>Bacteria</taxon>
        <taxon>Pseudomonadati</taxon>
        <taxon>Bacteroidota</taxon>
        <taxon>Cytophagia</taxon>
        <taxon>Cytophagales</taxon>
        <taxon>Spirosomataceae</taxon>
        <taxon>Dyadobacter</taxon>
    </lineage>
</organism>
<dbReference type="EMBL" id="BMLI01000004">
    <property type="protein sequence ID" value="GGN13909.1"/>
    <property type="molecule type" value="Genomic_DNA"/>
</dbReference>
<evidence type="ECO:0000256" key="1">
    <source>
        <dbReference type="SAM" id="Phobius"/>
    </source>
</evidence>
<keyword evidence="1" id="KW-1133">Transmembrane helix</keyword>
<evidence type="ECO:0000313" key="2">
    <source>
        <dbReference type="EMBL" id="GGN13909.1"/>
    </source>
</evidence>
<comment type="caution">
    <text evidence="2">The sequence shown here is derived from an EMBL/GenBank/DDBJ whole genome shotgun (WGS) entry which is preliminary data.</text>
</comment>
<gene>
    <name evidence="2" type="ORF">GCM10010967_57640</name>
</gene>
<keyword evidence="3" id="KW-1185">Reference proteome</keyword>
<protein>
    <submittedName>
        <fullName evidence="2">Uncharacterized protein</fullName>
    </submittedName>
</protein>
<keyword evidence="1" id="KW-0472">Membrane</keyword>
<proteinExistence type="predicted"/>
<feature type="transmembrane region" description="Helical" evidence="1">
    <location>
        <begin position="35"/>
        <end position="56"/>
    </location>
</feature>
<dbReference type="Proteomes" id="UP000632339">
    <property type="component" value="Unassembled WGS sequence"/>
</dbReference>
<reference evidence="3" key="1">
    <citation type="journal article" date="2019" name="Int. J. Syst. Evol. Microbiol.">
        <title>The Global Catalogue of Microorganisms (GCM) 10K type strain sequencing project: providing services to taxonomists for standard genome sequencing and annotation.</title>
        <authorList>
            <consortium name="The Broad Institute Genomics Platform"/>
            <consortium name="The Broad Institute Genome Sequencing Center for Infectious Disease"/>
            <person name="Wu L."/>
            <person name="Ma J."/>
        </authorList>
    </citation>
    <scope>NUCLEOTIDE SEQUENCE [LARGE SCALE GENOMIC DNA]</scope>
    <source>
        <strain evidence="3">CGMCC 1.6375</strain>
    </source>
</reference>
<keyword evidence="1" id="KW-0812">Transmembrane</keyword>
<name>A0ABQ2IPF8_9BACT</name>
<sequence>MVSFAIKVLLIAGVIVSIVISRVLDLSFTVEGISAVGSLLTGISALIAILGAFYTMRYQVKKTAHSEWLKVFRSECAKVLASSQKLEANSMKSELVEFGNSSMTLLLLLNPRSESQRLLEKMVKDFTIFMMSSDMSDPDFNRVFSKNWNIVLSQMKAIITEEENSF</sequence>
<dbReference type="RefSeq" id="WP_019945470.1">
    <property type="nucleotide sequence ID" value="NZ_BMLI01000004.1"/>
</dbReference>
<evidence type="ECO:0000313" key="3">
    <source>
        <dbReference type="Proteomes" id="UP000632339"/>
    </source>
</evidence>
<accession>A0ABQ2IPF8</accession>